<keyword evidence="3" id="KW-1185">Reference proteome</keyword>
<reference evidence="2 3" key="1">
    <citation type="submission" date="2019-09" db="EMBL/GenBank/DDBJ databases">
        <title>Draft genome sequence of Bacillus sp. JC-7.</title>
        <authorList>
            <person name="Tanaka N."/>
            <person name="Shiwa Y."/>
            <person name="Fujita N."/>
            <person name="Tanasupawat S."/>
        </authorList>
    </citation>
    <scope>NUCLEOTIDE SEQUENCE [LARGE SCALE GENOMIC DNA]</scope>
    <source>
        <strain evidence="2 3">JC-7</strain>
    </source>
</reference>
<organism evidence="2 3">
    <name type="scientific">Weizmannia acidilactici</name>
    <dbReference type="NCBI Taxonomy" id="2607726"/>
    <lineage>
        <taxon>Bacteria</taxon>
        <taxon>Bacillati</taxon>
        <taxon>Bacillota</taxon>
        <taxon>Bacilli</taxon>
        <taxon>Bacillales</taxon>
        <taxon>Bacillaceae</taxon>
        <taxon>Heyndrickxia</taxon>
    </lineage>
</organism>
<gene>
    <name evidence="2" type="ORF">BpJC7_32010</name>
</gene>
<name>A0A5J4JMU6_9BACI</name>
<evidence type="ECO:0000313" key="3">
    <source>
        <dbReference type="Proteomes" id="UP000391919"/>
    </source>
</evidence>
<dbReference type="InterPro" id="IPR025668">
    <property type="entry name" value="Tnp_DDE_dom"/>
</dbReference>
<evidence type="ECO:0000313" key="2">
    <source>
        <dbReference type="EMBL" id="GER71898.1"/>
    </source>
</evidence>
<feature type="domain" description="Transposase DDE" evidence="1">
    <location>
        <begin position="13"/>
        <end position="183"/>
    </location>
</feature>
<dbReference type="SUPFAM" id="SSF53098">
    <property type="entry name" value="Ribonuclease H-like"/>
    <property type="match status" value="1"/>
</dbReference>
<sequence>MDFKAEKFVQNNDSPWVRYVDEEMTVIEGKTVHYQATSWEKPRRIAVIRKADKYEEDQLQLFDFFWDYEAIVTTMDWEPMDIWRFYNQRAYLENYIKESKYGFSIDKIPTDSFGANHMDLLIKLLAYNLFEIFKKEHCPPVFKSYTIRRFRRDIIYSPGVLTHHSRSVSLNICETMPIKGRFKK</sequence>
<dbReference type="Proteomes" id="UP000391919">
    <property type="component" value="Unassembled WGS sequence"/>
</dbReference>
<dbReference type="InterPro" id="IPR012337">
    <property type="entry name" value="RNaseH-like_sf"/>
</dbReference>
<dbReference type="EMBL" id="BKZQ01000091">
    <property type="protein sequence ID" value="GER71898.1"/>
    <property type="molecule type" value="Genomic_DNA"/>
</dbReference>
<proteinExistence type="predicted"/>
<dbReference type="Pfam" id="PF13701">
    <property type="entry name" value="DDE_Tnp_1_4"/>
    <property type="match status" value="1"/>
</dbReference>
<comment type="caution">
    <text evidence="2">The sequence shown here is derived from an EMBL/GenBank/DDBJ whole genome shotgun (WGS) entry which is preliminary data.</text>
</comment>
<accession>A0A5J4JMU6</accession>
<evidence type="ECO:0000259" key="1">
    <source>
        <dbReference type="Pfam" id="PF13701"/>
    </source>
</evidence>
<protein>
    <recommendedName>
        <fullName evidence="1">Transposase DDE domain-containing protein</fullName>
    </recommendedName>
</protein>
<dbReference type="AlphaFoldDB" id="A0A5J4JMU6"/>